<comment type="caution">
    <text evidence="1">The sequence shown here is derived from an EMBL/GenBank/DDBJ whole genome shotgun (WGS) entry which is preliminary data.</text>
</comment>
<protein>
    <recommendedName>
        <fullName evidence="2">Gfo/Idh/MocA-like oxidoreductase bacterial type C-terminal domain-containing protein</fullName>
    </recommendedName>
</protein>
<dbReference type="AlphaFoldDB" id="X0RLF9"/>
<dbReference type="EMBL" id="BARS01003886">
    <property type="protein sequence ID" value="GAF69669.1"/>
    <property type="molecule type" value="Genomic_DNA"/>
</dbReference>
<evidence type="ECO:0008006" key="2">
    <source>
        <dbReference type="Google" id="ProtNLM"/>
    </source>
</evidence>
<reference evidence="1" key="1">
    <citation type="journal article" date="2014" name="Front. Microbiol.">
        <title>High frequency of phylogenetically diverse reductive dehalogenase-homologous genes in deep subseafloor sedimentary metagenomes.</title>
        <authorList>
            <person name="Kawai M."/>
            <person name="Futagami T."/>
            <person name="Toyoda A."/>
            <person name="Takaki Y."/>
            <person name="Nishi S."/>
            <person name="Hori S."/>
            <person name="Arai W."/>
            <person name="Tsubouchi T."/>
            <person name="Morono Y."/>
            <person name="Uchiyama I."/>
            <person name="Ito T."/>
            <person name="Fujiyama A."/>
            <person name="Inagaki F."/>
            <person name="Takami H."/>
        </authorList>
    </citation>
    <scope>NUCLEOTIDE SEQUENCE</scope>
    <source>
        <strain evidence="1">Expedition CK06-06</strain>
    </source>
</reference>
<proteinExistence type="predicted"/>
<dbReference type="Gene3D" id="3.40.50.720">
    <property type="entry name" value="NAD(P)-binding Rossmann-like Domain"/>
    <property type="match status" value="1"/>
</dbReference>
<evidence type="ECO:0000313" key="1">
    <source>
        <dbReference type="EMBL" id="GAF69669.1"/>
    </source>
</evidence>
<sequence>HGGADYFTTRSFLETLRAGTKSPIDVYDAVAWSSIIPLSAASIRAGGKPQPFPDFMKGAKGSPHG</sequence>
<gene>
    <name evidence="1" type="ORF">S01H1_07555</name>
</gene>
<accession>X0RLF9</accession>
<dbReference type="Gene3D" id="3.30.360.10">
    <property type="entry name" value="Dihydrodipicolinate Reductase, domain 2"/>
    <property type="match status" value="1"/>
</dbReference>
<name>X0RLF9_9ZZZZ</name>
<organism evidence="1">
    <name type="scientific">marine sediment metagenome</name>
    <dbReference type="NCBI Taxonomy" id="412755"/>
    <lineage>
        <taxon>unclassified sequences</taxon>
        <taxon>metagenomes</taxon>
        <taxon>ecological metagenomes</taxon>
    </lineage>
</organism>
<feature type="non-terminal residue" evidence="1">
    <location>
        <position position="1"/>
    </location>
</feature>